<dbReference type="SUPFAM" id="SSF56655">
    <property type="entry name" value="Carbohydrate phosphatase"/>
    <property type="match status" value="1"/>
</dbReference>
<dbReference type="FunFam" id="3.30.540.10:FF:000002">
    <property type="entry name" value="Fructose-1,6-bisphosphatase class 1"/>
    <property type="match status" value="1"/>
</dbReference>
<evidence type="ECO:0000259" key="14">
    <source>
        <dbReference type="Pfam" id="PF00316"/>
    </source>
</evidence>
<evidence type="ECO:0000256" key="6">
    <source>
        <dbReference type="ARBA" id="ARBA00022801"/>
    </source>
</evidence>
<dbReference type="GO" id="GO:0006094">
    <property type="term" value="P:gluconeogenesis"/>
    <property type="evidence" value="ECO:0007669"/>
    <property type="project" value="UniProtKB-UniRule"/>
</dbReference>
<organism evidence="16 17">
    <name type="scientific">Calycomorphotria hydatis</name>
    <dbReference type="NCBI Taxonomy" id="2528027"/>
    <lineage>
        <taxon>Bacteria</taxon>
        <taxon>Pseudomonadati</taxon>
        <taxon>Planctomycetota</taxon>
        <taxon>Planctomycetia</taxon>
        <taxon>Planctomycetales</taxon>
        <taxon>Planctomycetaceae</taxon>
        <taxon>Calycomorphotria</taxon>
    </lineage>
</organism>
<feature type="binding site" evidence="12">
    <location>
        <position position="119"/>
    </location>
    <ligand>
        <name>Mg(2+)</name>
        <dbReference type="ChEBI" id="CHEBI:18420"/>
        <label>1</label>
    </ligand>
</feature>
<dbReference type="GO" id="GO:0005986">
    <property type="term" value="P:sucrose biosynthetic process"/>
    <property type="evidence" value="ECO:0007669"/>
    <property type="project" value="TreeGrafter"/>
</dbReference>
<comment type="cofactor">
    <cofactor evidence="12">
        <name>Mg(2+)</name>
        <dbReference type="ChEBI" id="CHEBI:18420"/>
    </cofactor>
    <text evidence="12">Binds 2 magnesium ions per subunit.</text>
</comment>
<evidence type="ECO:0000256" key="2">
    <source>
        <dbReference type="ARBA" id="ARBA00010941"/>
    </source>
</evidence>
<evidence type="ECO:0000313" key="17">
    <source>
        <dbReference type="Proteomes" id="UP000319976"/>
    </source>
</evidence>
<evidence type="ECO:0000256" key="11">
    <source>
        <dbReference type="ARBA" id="ARBA00081210"/>
    </source>
</evidence>
<dbReference type="AlphaFoldDB" id="A0A517T6L2"/>
<comment type="pathway">
    <text evidence="9">Carbohydrate biosynthesis.</text>
</comment>
<feature type="binding site" evidence="12">
    <location>
        <position position="121"/>
    </location>
    <ligand>
        <name>Mg(2+)</name>
        <dbReference type="ChEBI" id="CHEBI:18420"/>
        <label>1</label>
    </ligand>
</feature>
<protein>
    <recommendedName>
        <fullName evidence="10 12">Fructose-1,6-bisphosphatase class 1</fullName>
        <shortName evidence="12">FBPase class 1</shortName>
        <ecNumber evidence="3 12">3.1.3.11</ecNumber>
    </recommendedName>
    <alternativeName>
        <fullName evidence="11 12">D-fructose-1,6-bisphosphate 1-phosphohydrolase class 1</fullName>
    </alternativeName>
</protein>
<feature type="binding site" evidence="12">
    <location>
        <position position="122"/>
    </location>
    <ligand>
        <name>Mg(2+)</name>
        <dbReference type="ChEBI" id="CHEBI:18420"/>
        <label>2</label>
    </ligand>
</feature>
<dbReference type="GO" id="GO:0006000">
    <property type="term" value="P:fructose metabolic process"/>
    <property type="evidence" value="ECO:0007669"/>
    <property type="project" value="TreeGrafter"/>
</dbReference>
<sequence>MKSLADHGFITVQQHILQEQQRVAGASGEFSWLLSGITLATKLIANKVRQAGLNNMLGSHGEVNVQGETQQKLDIYANEVLADCLAMRESIGVLVSEEAEEPIIIRKGSEGAKYAVVFDPLDGSSNIDVGVSVGTTFSIFHRPFGIDSDDPMSWALQPGSKQVAAGYVVYGSSTILVYSVGSGVHGFTLDPSVGAFVLSHENIQMPEQGRYYSTNEAYRANFPEHYGEFIDLLRSGQLNHPYSSRYIGSMVADFHRTLLRGGAFLYPPTTEHPDGKLRLLYEANTIAYLAEQAGGIALSGKERTVDVVPTSLHQRVPLVVGSRVEMEKYKELIGIE</sequence>
<evidence type="ECO:0000256" key="7">
    <source>
        <dbReference type="ARBA" id="ARBA00022842"/>
    </source>
</evidence>
<evidence type="ECO:0000256" key="13">
    <source>
        <dbReference type="RuleBase" id="RU000508"/>
    </source>
</evidence>
<dbReference type="EC" id="3.1.3.11" evidence="3 12"/>
<keyword evidence="7 12" id="KW-0460">Magnesium</keyword>
<dbReference type="GO" id="GO:0042132">
    <property type="term" value="F:fructose 1,6-bisphosphate 1-phosphatase activity"/>
    <property type="evidence" value="ECO:0007669"/>
    <property type="project" value="UniProtKB-UniRule"/>
</dbReference>
<dbReference type="HAMAP" id="MF_01855">
    <property type="entry name" value="FBPase_class1"/>
    <property type="match status" value="1"/>
</dbReference>
<proteinExistence type="inferred from homology"/>
<keyword evidence="5 12" id="KW-0479">Metal-binding</keyword>
<comment type="catalytic activity">
    <reaction evidence="1 12">
        <text>beta-D-fructose 1,6-bisphosphate + H2O = beta-D-fructose 6-phosphate + phosphate</text>
        <dbReference type="Rhea" id="RHEA:11064"/>
        <dbReference type="ChEBI" id="CHEBI:15377"/>
        <dbReference type="ChEBI" id="CHEBI:32966"/>
        <dbReference type="ChEBI" id="CHEBI:43474"/>
        <dbReference type="ChEBI" id="CHEBI:57634"/>
        <dbReference type="EC" id="3.1.3.11"/>
    </reaction>
</comment>
<dbReference type="NCBIfam" id="NF006778">
    <property type="entry name" value="PRK09293.1-1"/>
    <property type="match status" value="1"/>
</dbReference>
<gene>
    <name evidence="12 16" type="primary">fbp</name>
    <name evidence="16" type="ORF">V22_12430</name>
</gene>
<dbReference type="GO" id="GO:0030388">
    <property type="term" value="P:fructose 1,6-bisphosphate metabolic process"/>
    <property type="evidence" value="ECO:0007669"/>
    <property type="project" value="TreeGrafter"/>
</dbReference>
<feature type="domain" description="Fructose-1-6-bisphosphatase class I N-terminal" evidence="14">
    <location>
        <begin position="10"/>
        <end position="201"/>
    </location>
</feature>
<dbReference type="Proteomes" id="UP000319976">
    <property type="component" value="Chromosome"/>
</dbReference>
<feature type="binding site" evidence="12">
    <location>
        <position position="215"/>
    </location>
    <ligand>
        <name>substrate</name>
    </ligand>
</feature>
<dbReference type="InterPro" id="IPR044015">
    <property type="entry name" value="FBPase_C_dom"/>
</dbReference>
<feature type="binding site" evidence="12">
    <location>
        <position position="246"/>
    </location>
    <ligand>
        <name>substrate</name>
    </ligand>
</feature>
<reference evidence="16 17" key="1">
    <citation type="submission" date="2019-02" db="EMBL/GenBank/DDBJ databases">
        <title>Deep-cultivation of Planctomycetes and their phenomic and genomic characterization uncovers novel biology.</title>
        <authorList>
            <person name="Wiegand S."/>
            <person name="Jogler M."/>
            <person name="Boedeker C."/>
            <person name="Pinto D."/>
            <person name="Vollmers J."/>
            <person name="Rivas-Marin E."/>
            <person name="Kohn T."/>
            <person name="Peeters S.H."/>
            <person name="Heuer A."/>
            <person name="Rast P."/>
            <person name="Oberbeckmann S."/>
            <person name="Bunk B."/>
            <person name="Jeske O."/>
            <person name="Meyerdierks A."/>
            <person name="Storesund J.E."/>
            <person name="Kallscheuer N."/>
            <person name="Luecker S."/>
            <person name="Lage O.M."/>
            <person name="Pohl T."/>
            <person name="Merkel B.J."/>
            <person name="Hornburger P."/>
            <person name="Mueller R.-W."/>
            <person name="Bruemmer F."/>
            <person name="Labrenz M."/>
            <person name="Spormann A.M."/>
            <person name="Op den Camp H."/>
            <person name="Overmann J."/>
            <person name="Amann R."/>
            <person name="Jetten M.S.M."/>
            <person name="Mascher T."/>
            <person name="Medema M.H."/>
            <person name="Devos D.P."/>
            <person name="Kaster A.-K."/>
            <person name="Ovreas L."/>
            <person name="Rohde M."/>
            <person name="Galperin M.Y."/>
            <person name="Jogler C."/>
        </authorList>
    </citation>
    <scope>NUCLEOTIDE SEQUENCE [LARGE SCALE GENOMIC DNA]</scope>
    <source>
        <strain evidence="16 17">V22</strain>
    </source>
</reference>
<evidence type="ECO:0000256" key="4">
    <source>
        <dbReference type="ARBA" id="ARBA00022490"/>
    </source>
</evidence>
<dbReference type="InterPro" id="IPR028343">
    <property type="entry name" value="FBPtase"/>
</dbReference>
<dbReference type="KEGG" id="chya:V22_12430"/>
<evidence type="ECO:0000256" key="1">
    <source>
        <dbReference type="ARBA" id="ARBA00001273"/>
    </source>
</evidence>
<keyword evidence="17" id="KW-1185">Reference proteome</keyword>
<evidence type="ECO:0000256" key="8">
    <source>
        <dbReference type="ARBA" id="ARBA00023277"/>
    </source>
</evidence>
<accession>A0A517T6L2</accession>
<dbReference type="GO" id="GO:0005829">
    <property type="term" value="C:cytosol"/>
    <property type="evidence" value="ECO:0007669"/>
    <property type="project" value="TreeGrafter"/>
</dbReference>
<evidence type="ECO:0000256" key="10">
    <source>
        <dbReference type="ARBA" id="ARBA00072069"/>
    </source>
</evidence>
<evidence type="ECO:0000256" key="5">
    <source>
        <dbReference type="ARBA" id="ARBA00022723"/>
    </source>
</evidence>
<dbReference type="PANTHER" id="PTHR11556:SF35">
    <property type="entry name" value="SEDOHEPTULOSE-1,7-BISPHOSPHATASE, CHLOROPLASTIC"/>
    <property type="match status" value="1"/>
</dbReference>
<evidence type="ECO:0000256" key="3">
    <source>
        <dbReference type="ARBA" id="ARBA00013093"/>
    </source>
</evidence>
<dbReference type="PANTHER" id="PTHR11556">
    <property type="entry name" value="FRUCTOSE-1,6-BISPHOSPHATASE-RELATED"/>
    <property type="match status" value="1"/>
</dbReference>
<dbReference type="Pfam" id="PF00316">
    <property type="entry name" value="FBPase"/>
    <property type="match status" value="1"/>
</dbReference>
<feature type="domain" description="Fructose-1-6-bisphosphatase class 1 C-terminal" evidence="15">
    <location>
        <begin position="205"/>
        <end position="332"/>
    </location>
</feature>
<keyword evidence="8 12" id="KW-0119">Carbohydrate metabolism</keyword>
<feature type="binding site" evidence="12">
    <location>
        <position position="276"/>
    </location>
    <ligand>
        <name>substrate</name>
    </ligand>
</feature>
<evidence type="ECO:0000313" key="16">
    <source>
        <dbReference type="EMBL" id="QDT64013.1"/>
    </source>
</evidence>
<feature type="binding site" evidence="12">
    <location>
        <position position="282"/>
    </location>
    <ligand>
        <name>Mg(2+)</name>
        <dbReference type="ChEBI" id="CHEBI:18420"/>
        <label>2</label>
    </ligand>
</feature>
<keyword evidence="4 12" id="KW-0963">Cytoplasm</keyword>
<feature type="binding site" evidence="12">
    <location>
        <begin position="122"/>
        <end position="125"/>
    </location>
    <ligand>
        <name>substrate</name>
    </ligand>
</feature>
<dbReference type="PIRSF" id="PIRSF500210">
    <property type="entry name" value="FBPtase"/>
    <property type="match status" value="1"/>
</dbReference>
<dbReference type="PRINTS" id="PR00115">
    <property type="entry name" value="F16BPHPHTASE"/>
</dbReference>
<name>A0A517T6L2_9PLAN</name>
<dbReference type="GO" id="GO:0000287">
    <property type="term" value="F:magnesium ion binding"/>
    <property type="evidence" value="ECO:0007669"/>
    <property type="project" value="UniProtKB-UniRule"/>
</dbReference>
<dbReference type="InterPro" id="IPR000146">
    <property type="entry name" value="FBPase_class-1"/>
</dbReference>
<evidence type="ECO:0000256" key="9">
    <source>
        <dbReference type="ARBA" id="ARBA00024331"/>
    </source>
</evidence>
<comment type="caution">
    <text evidence="12">Lacks conserved residue(s) required for the propagation of feature annotation.</text>
</comment>
<dbReference type="Pfam" id="PF18913">
    <property type="entry name" value="FBPase_C"/>
    <property type="match status" value="1"/>
</dbReference>
<feature type="binding site" evidence="12">
    <location>
        <position position="119"/>
    </location>
    <ligand>
        <name>Mg(2+)</name>
        <dbReference type="ChEBI" id="CHEBI:18420"/>
        <label>2</label>
    </ligand>
</feature>
<dbReference type="GO" id="GO:0006002">
    <property type="term" value="P:fructose 6-phosphate metabolic process"/>
    <property type="evidence" value="ECO:0007669"/>
    <property type="project" value="TreeGrafter"/>
</dbReference>
<comment type="subunit">
    <text evidence="12">Homotetramer.</text>
</comment>
<dbReference type="CDD" id="cd00354">
    <property type="entry name" value="FBPase"/>
    <property type="match status" value="1"/>
</dbReference>
<evidence type="ECO:0000259" key="15">
    <source>
        <dbReference type="Pfam" id="PF18913"/>
    </source>
</evidence>
<dbReference type="EMBL" id="CP036316">
    <property type="protein sequence ID" value="QDT64013.1"/>
    <property type="molecule type" value="Genomic_DNA"/>
</dbReference>
<evidence type="ECO:0000256" key="12">
    <source>
        <dbReference type="HAMAP-Rule" id="MF_01855"/>
    </source>
</evidence>
<comment type="similarity">
    <text evidence="2 12 13">Belongs to the FBPase class 1 family.</text>
</comment>
<feature type="binding site" evidence="12">
    <location>
        <position position="97"/>
    </location>
    <ligand>
        <name>Mg(2+)</name>
        <dbReference type="ChEBI" id="CHEBI:18420"/>
        <label>1</label>
    </ligand>
</feature>
<dbReference type="Gene3D" id="3.40.190.80">
    <property type="match status" value="1"/>
</dbReference>
<dbReference type="InterPro" id="IPR033391">
    <property type="entry name" value="FBPase_N"/>
</dbReference>
<dbReference type="PIRSF" id="PIRSF000904">
    <property type="entry name" value="FBPtase_SBPase"/>
    <property type="match status" value="1"/>
</dbReference>
<comment type="subcellular location">
    <subcellularLocation>
        <location evidence="12">Cytoplasm</location>
    </subcellularLocation>
</comment>
<dbReference type="Gene3D" id="3.30.540.10">
    <property type="entry name" value="Fructose-1,6-Bisphosphatase, subunit A, domain 1"/>
    <property type="match status" value="1"/>
</dbReference>
<keyword evidence="6 12" id="KW-0378">Hydrolase</keyword>